<dbReference type="GO" id="GO:0005813">
    <property type="term" value="C:centrosome"/>
    <property type="evidence" value="ECO:0007669"/>
    <property type="project" value="UniProtKB-SubCell"/>
</dbReference>
<dbReference type="SMART" id="SM00368">
    <property type="entry name" value="LRR_RI"/>
    <property type="match status" value="6"/>
</dbReference>
<dbReference type="Proteomes" id="UP000887568">
    <property type="component" value="Unplaced"/>
</dbReference>
<evidence type="ECO:0000256" key="1">
    <source>
        <dbReference type="ARBA" id="ARBA00004300"/>
    </source>
</evidence>
<evidence type="ECO:0008006" key="8">
    <source>
        <dbReference type="Google" id="ProtNLM"/>
    </source>
</evidence>
<dbReference type="Pfam" id="PF13516">
    <property type="entry name" value="LRR_6"/>
    <property type="match status" value="3"/>
</dbReference>
<dbReference type="InterPro" id="IPR001611">
    <property type="entry name" value="Leu-rich_rpt"/>
</dbReference>
<keyword evidence="2" id="KW-0963">Cytoplasm</keyword>
<dbReference type="PANTHER" id="PTHR23170">
    <property type="entry name" value="NY-REN-58 ANTIGEN"/>
    <property type="match status" value="1"/>
</dbReference>
<dbReference type="PROSITE" id="PS51450">
    <property type="entry name" value="LRR"/>
    <property type="match status" value="1"/>
</dbReference>
<evidence type="ECO:0000313" key="6">
    <source>
        <dbReference type="EnsemblMetazoa" id="XP_038064396.1"/>
    </source>
</evidence>
<keyword evidence="4" id="KW-0206">Cytoskeleton</keyword>
<name>A0A914ALG4_PATMI</name>
<evidence type="ECO:0000256" key="4">
    <source>
        <dbReference type="ARBA" id="ARBA00023212"/>
    </source>
</evidence>
<evidence type="ECO:0000313" key="7">
    <source>
        <dbReference type="Proteomes" id="UP000887568"/>
    </source>
</evidence>
<dbReference type="InterPro" id="IPR032675">
    <property type="entry name" value="LRR_dom_sf"/>
</dbReference>
<dbReference type="SUPFAM" id="SSF52047">
    <property type="entry name" value="RNI-like"/>
    <property type="match status" value="1"/>
</dbReference>
<keyword evidence="7" id="KW-1185">Reference proteome</keyword>
<dbReference type="EnsemblMetazoa" id="XM_038208469.1">
    <property type="protein sequence ID" value="XP_038064397.1"/>
    <property type="gene ID" value="LOC119734867"/>
</dbReference>
<dbReference type="GO" id="GO:0005886">
    <property type="term" value="C:plasma membrane"/>
    <property type="evidence" value="ECO:0007669"/>
    <property type="project" value="TreeGrafter"/>
</dbReference>
<dbReference type="OrthoDB" id="8436363at2759"/>
<evidence type="ECO:0000256" key="5">
    <source>
        <dbReference type="SAM" id="MobiDB-lite"/>
    </source>
</evidence>
<feature type="region of interest" description="Disordered" evidence="5">
    <location>
        <begin position="22"/>
        <end position="54"/>
    </location>
</feature>
<dbReference type="RefSeq" id="XP_038064396.1">
    <property type="nucleotide sequence ID" value="XM_038208468.1"/>
</dbReference>
<keyword evidence="3" id="KW-0175">Coiled coil</keyword>
<feature type="region of interest" description="Disordered" evidence="5">
    <location>
        <begin position="435"/>
        <end position="472"/>
    </location>
</feature>
<dbReference type="AlphaFoldDB" id="A0A914ALG4"/>
<organism evidence="6 7">
    <name type="scientific">Patiria miniata</name>
    <name type="common">Bat star</name>
    <name type="synonym">Asterina miniata</name>
    <dbReference type="NCBI Taxonomy" id="46514"/>
    <lineage>
        <taxon>Eukaryota</taxon>
        <taxon>Metazoa</taxon>
        <taxon>Echinodermata</taxon>
        <taxon>Eleutherozoa</taxon>
        <taxon>Asterozoa</taxon>
        <taxon>Asteroidea</taxon>
        <taxon>Valvatacea</taxon>
        <taxon>Valvatida</taxon>
        <taxon>Asterinidae</taxon>
        <taxon>Patiria</taxon>
    </lineage>
</organism>
<sequence>MEDFRTSYLRLCKENRLEPQQSVLSHLSHGKHTETSGGRSPRGTPSKMGPGNHGVVLDLSTTSLTVQTCSVLGAALAKDCLYGELRLSDCMIGDEGFKLLAHSLCSNAAVRNLDLKGNNLRGPSAEALGKLLGQNHTLRRLCLEWNSLGLDSDRFALLAEGLAANNSLEVLDLRNNQISHDGVSELCKALQRNCVLSSLDLRWNNIGIVGGRSVLAMLQYNKTLTELELAGNNITQDIMKAIDVARQHNLDRASLTNEHQSRQSIMTREIKQLRTQKKQQASDLLHRIDQQNELQSRTHRDTAHKIHQLQEALAERKCAFNALNAKLSKTEAELLLAEQRSRDLSDILEVSRKENSSLVAMHQKEMQTQLGEKASSESKLLHDIASLKDRNLHLETKADELDKRCQHQQDQIYELKEELATSHAQVKLQATQAEERLQNEKQRLRDQQRDLERRHASEMQHQRESAEESERAYRDRIVKLEEHRRSLEEEMSKLKNQQLTERLALEEQILSTRQRVKEEEHQRMKHLEDKIRLLSNAKDDIQQHYSQQMQTIAELQAKNNNAGLEVESLKRRLEELNQELAGKNNELQAEVNKVKLSSSKQLSRMEAQIQDSESLRERCSTLELQLAEQTRRHRTELMDRDNETDSLRERMRSQDMEYSRIQEEETQRAGMLQAAISGYLTSTRTPMSTPRK</sequence>
<dbReference type="EnsemblMetazoa" id="XM_038208468.1">
    <property type="protein sequence ID" value="XP_038064396.1"/>
    <property type="gene ID" value="LOC119734867"/>
</dbReference>
<dbReference type="Gene3D" id="3.80.10.10">
    <property type="entry name" value="Ribonuclease Inhibitor"/>
    <property type="match status" value="2"/>
</dbReference>
<dbReference type="RefSeq" id="XP_038064397.1">
    <property type="nucleotide sequence ID" value="XM_038208469.1"/>
</dbReference>
<evidence type="ECO:0000256" key="2">
    <source>
        <dbReference type="ARBA" id="ARBA00022490"/>
    </source>
</evidence>
<protein>
    <recommendedName>
        <fullName evidence="8">Leucine-rich repeat-containing protein 45</fullName>
    </recommendedName>
</protein>
<proteinExistence type="predicted"/>
<dbReference type="GeneID" id="119734867"/>
<evidence type="ECO:0000256" key="3">
    <source>
        <dbReference type="ARBA" id="ARBA00023054"/>
    </source>
</evidence>
<dbReference type="OMA" id="EVDHMTR"/>
<accession>A0A914ALG4</accession>
<dbReference type="InterPro" id="IPR052116">
    <property type="entry name" value="Centro_Cilium_Assembly"/>
</dbReference>
<dbReference type="PANTHER" id="PTHR23170:SF3">
    <property type="entry name" value="LEUCINE-RICH REPEAT-CONTAINING PROTEIN 45"/>
    <property type="match status" value="1"/>
</dbReference>
<comment type="subcellular location">
    <subcellularLocation>
        <location evidence="1">Cytoplasm</location>
        <location evidence="1">Cytoskeleton</location>
        <location evidence="1">Microtubule organizing center</location>
        <location evidence="1">Centrosome</location>
    </subcellularLocation>
</comment>
<reference evidence="6" key="1">
    <citation type="submission" date="2022-11" db="UniProtKB">
        <authorList>
            <consortium name="EnsemblMetazoa"/>
        </authorList>
    </citation>
    <scope>IDENTIFICATION</scope>
</reference>